<evidence type="ECO:0000313" key="1">
    <source>
        <dbReference type="EMBL" id="KAH7290724.1"/>
    </source>
</evidence>
<sequence length="116" mass="13646">MERLSKLIYSQKRYSVSLCSNQRRSKGNEWVELFVQEMLSAARLHDARNRATRALEAFKNAMIARSGSLFQELQNENVVLKEQIHNLIKENHILKRAVAIRHERNADHENFPQDMQ</sequence>
<proteinExistence type="predicted"/>
<dbReference type="PANTHER" id="PTHR31245">
    <property type="entry name" value="UBIQUITIN SYSTEM COMPONENT CUE PROTEIN"/>
    <property type="match status" value="1"/>
</dbReference>
<keyword evidence="2" id="KW-1185">Reference proteome</keyword>
<dbReference type="OrthoDB" id="440455at2759"/>
<evidence type="ECO:0000313" key="2">
    <source>
        <dbReference type="Proteomes" id="UP000825935"/>
    </source>
</evidence>
<dbReference type="AlphaFoldDB" id="A0A8T2R4J9"/>
<comment type="caution">
    <text evidence="1">The sequence shown here is derived from an EMBL/GenBank/DDBJ whole genome shotgun (WGS) entry which is preliminary data.</text>
</comment>
<organism evidence="1 2">
    <name type="scientific">Ceratopteris richardii</name>
    <name type="common">Triangle waterfern</name>
    <dbReference type="NCBI Taxonomy" id="49495"/>
    <lineage>
        <taxon>Eukaryota</taxon>
        <taxon>Viridiplantae</taxon>
        <taxon>Streptophyta</taxon>
        <taxon>Embryophyta</taxon>
        <taxon>Tracheophyta</taxon>
        <taxon>Polypodiopsida</taxon>
        <taxon>Polypodiidae</taxon>
        <taxon>Polypodiales</taxon>
        <taxon>Pteridineae</taxon>
        <taxon>Pteridaceae</taxon>
        <taxon>Parkerioideae</taxon>
        <taxon>Ceratopteris</taxon>
    </lineage>
</organism>
<dbReference type="Proteomes" id="UP000825935">
    <property type="component" value="Chromosome 30"/>
</dbReference>
<accession>A0A8T2R4J9</accession>
<protein>
    <submittedName>
        <fullName evidence="1">Uncharacterized protein</fullName>
    </submittedName>
</protein>
<gene>
    <name evidence="1" type="ORF">KP509_30G061200</name>
</gene>
<reference evidence="1" key="1">
    <citation type="submission" date="2021-08" db="EMBL/GenBank/DDBJ databases">
        <title>WGS assembly of Ceratopteris richardii.</title>
        <authorList>
            <person name="Marchant D.B."/>
            <person name="Chen G."/>
            <person name="Jenkins J."/>
            <person name="Shu S."/>
            <person name="Leebens-Mack J."/>
            <person name="Grimwood J."/>
            <person name="Schmutz J."/>
            <person name="Soltis P."/>
            <person name="Soltis D."/>
            <person name="Chen Z.-H."/>
        </authorList>
    </citation>
    <scope>NUCLEOTIDE SEQUENCE</scope>
    <source>
        <strain evidence="1">Whitten #5841</strain>
        <tissue evidence="1">Leaf</tissue>
    </source>
</reference>
<name>A0A8T2R4J9_CERRI</name>
<dbReference type="EMBL" id="CM035435">
    <property type="protein sequence ID" value="KAH7290724.1"/>
    <property type="molecule type" value="Genomic_DNA"/>
</dbReference>
<dbReference type="PANTHER" id="PTHR31245:SF20">
    <property type="entry name" value="F18B13.13 PROTEIN"/>
    <property type="match status" value="1"/>
</dbReference>